<evidence type="ECO:0000256" key="5">
    <source>
        <dbReference type="RuleBase" id="RU362026"/>
    </source>
</evidence>
<evidence type="ECO:0000256" key="1">
    <source>
        <dbReference type="ARBA" id="ARBA00006594"/>
    </source>
</evidence>
<dbReference type="EMBL" id="QFBC01000001">
    <property type="protein sequence ID" value="PWE57646.1"/>
    <property type="molecule type" value="Genomic_DNA"/>
</dbReference>
<protein>
    <recommendedName>
        <fullName evidence="5">Methyltransferase</fullName>
        <ecNumber evidence="5">2.1.1.-</ecNumber>
    </recommendedName>
</protein>
<proteinExistence type="inferred from homology"/>
<comment type="catalytic activity">
    <reaction evidence="4">
        <text>a 2'-deoxyadenosine in DNA + S-adenosyl-L-methionine = an N(6)-methyl-2'-deoxyadenosine in DNA + S-adenosyl-L-homocysteine + H(+)</text>
        <dbReference type="Rhea" id="RHEA:15197"/>
        <dbReference type="Rhea" id="RHEA-COMP:12418"/>
        <dbReference type="Rhea" id="RHEA-COMP:12419"/>
        <dbReference type="ChEBI" id="CHEBI:15378"/>
        <dbReference type="ChEBI" id="CHEBI:57856"/>
        <dbReference type="ChEBI" id="CHEBI:59789"/>
        <dbReference type="ChEBI" id="CHEBI:90615"/>
        <dbReference type="ChEBI" id="CHEBI:90616"/>
        <dbReference type="EC" id="2.1.1.72"/>
    </reaction>
</comment>
<comment type="similarity">
    <text evidence="1 5">Belongs to the N(4)/N(6)-methyltransferase family.</text>
</comment>
<dbReference type="GO" id="GO:0008170">
    <property type="term" value="F:N-methyltransferase activity"/>
    <property type="evidence" value="ECO:0007669"/>
    <property type="project" value="InterPro"/>
</dbReference>
<dbReference type="Proteomes" id="UP000245252">
    <property type="component" value="Unassembled WGS sequence"/>
</dbReference>
<evidence type="ECO:0000313" key="7">
    <source>
        <dbReference type="EMBL" id="PWE57646.1"/>
    </source>
</evidence>
<dbReference type="InterPro" id="IPR001091">
    <property type="entry name" value="RM_Methyltransferase"/>
</dbReference>
<dbReference type="AlphaFoldDB" id="A0A2U2DWG3"/>
<evidence type="ECO:0000256" key="3">
    <source>
        <dbReference type="ARBA" id="ARBA00022679"/>
    </source>
</evidence>
<organism evidence="7 8">
    <name type="scientific">Metarhizobium album</name>
    <dbReference type="NCBI Taxonomy" id="2182425"/>
    <lineage>
        <taxon>Bacteria</taxon>
        <taxon>Pseudomonadati</taxon>
        <taxon>Pseudomonadota</taxon>
        <taxon>Alphaproteobacteria</taxon>
        <taxon>Hyphomicrobiales</taxon>
        <taxon>Rhizobiaceae</taxon>
        <taxon>Metarhizobium</taxon>
    </lineage>
</organism>
<dbReference type="InterPro" id="IPR002052">
    <property type="entry name" value="DNA_methylase_N6_adenine_CS"/>
</dbReference>
<dbReference type="InterPro" id="IPR029063">
    <property type="entry name" value="SAM-dependent_MTases_sf"/>
</dbReference>
<dbReference type="GO" id="GO:0003677">
    <property type="term" value="F:DNA binding"/>
    <property type="evidence" value="ECO:0007669"/>
    <property type="project" value="InterPro"/>
</dbReference>
<dbReference type="RefSeq" id="WP_109456162.1">
    <property type="nucleotide sequence ID" value="NZ_QFBC01000001.1"/>
</dbReference>
<evidence type="ECO:0000256" key="4">
    <source>
        <dbReference type="ARBA" id="ARBA00047942"/>
    </source>
</evidence>
<accession>A0A2U2DWG3</accession>
<evidence type="ECO:0000313" key="8">
    <source>
        <dbReference type="Proteomes" id="UP000245252"/>
    </source>
</evidence>
<dbReference type="OrthoDB" id="9773571at2"/>
<dbReference type="GO" id="GO:0009007">
    <property type="term" value="F:site-specific DNA-methyltransferase (adenine-specific) activity"/>
    <property type="evidence" value="ECO:0007669"/>
    <property type="project" value="UniProtKB-EC"/>
</dbReference>
<dbReference type="InterPro" id="IPR002941">
    <property type="entry name" value="DNA_methylase_N4/N6"/>
</dbReference>
<dbReference type="Pfam" id="PF01555">
    <property type="entry name" value="N6_N4_Mtase"/>
    <property type="match status" value="1"/>
</dbReference>
<dbReference type="GO" id="GO:0032259">
    <property type="term" value="P:methylation"/>
    <property type="evidence" value="ECO:0007669"/>
    <property type="project" value="UniProtKB-KW"/>
</dbReference>
<sequence length="269" mass="29755">MSEYDPQKDAFESYNVAIAANRARLLQERCPAAKRVQVIGQCELYLGNCMEIMPALGRVDAVVTDPPYGIGRSKGMGLGGKGLGGKRISRTYEGEWDDSRPSPEFFERILDQAKRHIIWGGNYFSDLLPASQKWLWWDKLQTMPSYSDGELAWTSLDGTATKKFVFNGNGMLGKEKDRQHPTQKPVELMRWCLGLVADAGVILDPFMGSGTTGVACARGGAGLCRHRNLRGLFRYRLPAHPRCLSAAGYVRHASADRESRANRLGSGGR</sequence>
<dbReference type="Gene3D" id="3.40.50.150">
    <property type="entry name" value="Vaccinia Virus protein VP39"/>
    <property type="match status" value="1"/>
</dbReference>
<dbReference type="SUPFAM" id="SSF53335">
    <property type="entry name" value="S-adenosyl-L-methionine-dependent methyltransferases"/>
    <property type="match status" value="1"/>
</dbReference>
<dbReference type="PRINTS" id="PR00508">
    <property type="entry name" value="S21N4MTFRASE"/>
</dbReference>
<keyword evidence="3" id="KW-0808">Transferase</keyword>
<dbReference type="PROSITE" id="PS00092">
    <property type="entry name" value="N6_MTASE"/>
    <property type="match status" value="1"/>
</dbReference>
<evidence type="ECO:0000259" key="6">
    <source>
        <dbReference type="Pfam" id="PF01555"/>
    </source>
</evidence>
<feature type="domain" description="DNA methylase N-4/N-6" evidence="6">
    <location>
        <begin position="174"/>
        <end position="218"/>
    </location>
</feature>
<name>A0A2U2DWG3_9HYPH</name>
<reference evidence="7 8" key="1">
    <citation type="submission" date="2018-05" db="EMBL/GenBank/DDBJ databases">
        <title>The draft genome of strain NS-104.</title>
        <authorList>
            <person name="Hang P."/>
            <person name="Jiang J."/>
        </authorList>
    </citation>
    <scope>NUCLEOTIDE SEQUENCE [LARGE SCALE GENOMIC DNA]</scope>
    <source>
        <strain evidence="7 8">NS-104</strain>
    </source>
</reference>
<comment type="caution">
    <text evidence="7">The sequence shown here is derived from an EMBL/GenBank/DDBJ whole genome shotgun (WGS) entry which is preliminary data.</text>
</comment>
<gene>
    <name evidence="7" type="ORF">DEM27_00070</name>
</gene>
<dbReference type="EC" id="2.1.1.-" evidence="5"/>
<keyword evidence="8" id="KW-1185">Reference proteome</keyword>
<evidence type="ECO:0000256" key="2">
    <source>
        <dbReference type="ARBA" id="ARBA00022603"/>
    </source>
</evidence>
<keyword evidence="2" id="KW-0489">Methyltransferase</keyword>